<name>A0ABQ9JUM8_9CUCU</name>
<dbReference type="Pfam" id="PF15477">
    <property type="entry name" value="SMAP"/>
    <property type="match status" value="1"/>
</dbReference>
<keyword evidence="4" id="KW-1185">Reference proteome</keyword>
<reference evidence="3" key="1">
    <citation type="journal article" date="2023" name="Insect Mol. Biol.">
        <title>Genome sequencing provides insights into the evolution of gene families encoding plant cell wall-degrading enzymes in longhorned beetles.</title>
        <authorList>
            <person name="Shin N.R."/>
            <person name="Okamura Y."/>
            <person name="Kirsch R."/>
            <person name="Pauchet Y."/>
        </authorList>
    </citation>
    <scope>NUCLEOTIDE SEQUENCE</scope>
    <source>
        <strain evidence="3">MMC_N1</strain>
    </source>
</reference>
<evidence type="ECO:0000313" key="4">
    <source>
        <dbReference type="Proteomes" id="UP001162164"/>
    </source>
</evidence>
<evidence type="ECO:0000313" key="3">
    <source>
        <dbReference type="EMBL" id="KAJ8982045.1"/>
    </source>
</evidence>
<dbReference type="PANTHER" id="PTHR22426:SF2">
    <property type="entry name" value="ARGININE_SERINE-RICH COILED-COIL PROTEIN 2"/>
    <property type="match status" value="1"/>
</dbReference>
<proteinExistence type="predicted"/>
<evidence type="ECO:0000256" key="1">
    <source>
        <dbReference type="SAM" id="MobiDB-lite"/>
    </source>
</evidence>
<accession>A0ABQ9JUM8</accession>
<feature type="region of interest" description="Disordered" evidence="1">
    <location>
        <begin position="173"/>
        <end position="226"/>
    </location>
</feature>
<feature type="compositionally biased region" description="Basic residues" evidence="1">
    <location>
        <begin position="181"/>
        <end position="207"/>
    </location>
</feature>
<comment type="caution">
    <text evidence="3">The sequence shown here is derived from an EMBL/GenBank/DDBJ whole genome shotgun (WGS) entry which is preliminary data.</text>
</comment>
<dbReference type="InterPro" id="IPR028124">
    <property type="entry name" value="SMAP_dom"/>
</dbReference>
<feature type="region of interest" description="Disordered" evidence="1">
    <location>
        <begin position="1"/>
        <end position="151"/>
    </location>
</feature>
<feature type="compositionally biased region" description="Basic and acidic residues" evidence="1">
    <location>
        <begin position="208"/>
        <end position="226"/>
    </location>
</feature>
<protein>
    <recommendedName>
        <fullName evidence="2">Small acidic protein-like domain-containing protein</fullName>
    </recommendedName>
</protein>
<evidence type="ECO:0000259" key="2">
    <source>
        <dbReference type="Pfam" id="PF15477"/>
    </source>
</evidence>
<dbReference type="EMBL" id="JAPWTJ010000149">
    <property type="protein sequence ID" value="KAJ8982045.1"/>
    <property type="molecule type" value="Genomic_DNA"/>
</dbReference>
<organism evidence="3 4">
    <name type="scientific">Molorchus minor</name>
    <dbReference type="NCBI Taxonomy" id="1323400"/>
    <lineage>
        <taxon>Eukaryota</taxon>
        <taxon>Metazoa</taxon>
        <taxon>Ecdysozoa</taxon>
        <taxon>Arthropoda</taxon>
        <taxon>Hexapoda</taxon>
        <taxon>Insecta</taxon>
        <taxon>Pterygota</taxon>
        <taxon>Neoptera</taxon>
        <taxon>Endopterygota</taxon>
        <taxon>Coleoptera</taxon>
        <taxon>Polyphaga</taxon>
        <taxon>Cucujiformia</taxon>
        <taxon>Chrysomeloidea</taxon>
        <taxon>Cerambycidae</taxon>
        <taxon>Lamiinae</taxon>
        <taxon>Monochamini</taxon>
        <taxon>Molorchus</taxon>
    </lineage>
</organism>
<dbReference type="PANTHER" id="PTHR22426">
    <property type="entry name" value="ARGININE_SERINE-RICH COILED-COIL PROTEIN 2"/>
    <property type="match status" value="1"/>
</dbReference>
<feature type="compositionally biased region" description="Basic and acidic residues" evidence="1">
    <location>
        <begin position="59"/>
        <end position="147"/>
    </location>
</feature>
<feature type="domain" description="Small acidic protein-like" evidence="2">
    <location>
        <begin position="319"/>
        <end position="386"/>
    </location>
</feature>
<dbReference type="Proteomes" id="UP001162164">
    <property type="component" value="Unassembled WGS sequence"/>
</dbReference>
<gene>
    <name evidence="3" type="ORF">NQ317_001740</name>
</gene>
<feature type="compositionally biased region" description="Acidic residues" evidence="1">
    <location>
        <begin position="8"/>
        <end position="17"/>
    </location>
</feature>
<sequence length="392" mass="45977">MNSIGTYESDEDDYNESSDEKQPATRQTPQRSYRKVGHSRQDDVNYDEVQMSLSEDSGDETKASKSRDAAKKQSIDRRDSEDSHRSSSRSRDGYYSRKDRDRSDKKDDKHGRSDREEERGKHREEDRSSRERYRDEDRSRDRRDERRGKSRERKVFVKIVKGFLFHRYSNKDDRYRDRKDRERKRSRSPTYRDRRRSRSPRRSRSRSRSRDRGSRGGYSKRYDRPGFKTARFDKTGLNLLNVTGYCRDVFFTDATQKASEEQNDPKDRFFVPGITGRFREQIEKRKLLWKKAEPEAQPKSPASVPAVSQGVAPMATKVWEATTFAQDTDGKVANKFKRLMGIRTATDGSSTGSEVLKKQEEMFSSMEQQYEVARTATHTMRGVGLGFSSYQR</sequence>